<evidence type="ECO:0000313" key="3">
    <source>
        <dbReference type="Proteomes" id="UP000886740"/>
    </source>
</evidence>
<reference evidence="2" key="2">
    <citation type="submission" date="2021-04" db="EMBL/GenBank/DDBJ databases">
        <authorList>
            <person name="Gilroy R."/>
        </authorList>
    </citation>
    <scope>NUCLEOTIDE SEQUENCE</scope>
    <source>
        <strain evidence="2">ChiGjej6B6-14162</strain>
    </source>
</reference>
<protein>
    <submittedName>
        <fullName evidence="2">Uncharacterized protein</fullName>
    </submittedName>
</protein>
<name>A0A9D1X9W8_9BACT</name>
<comment type="caution">
    <text evidence="2">The sequence shown here is derived from an EMBL/GenBank/DDBJ whole genome shotgun (WGS) entry which is preliminary data.</text>
</comment>
<dbReference type="EMBL" id="DXEL01000077">
    <property type="protein sequence ID" value="HIX75609.1"/>
    <property type="molecule type" value="Genomic_DNA"/>
</dbReference>
<evidence type="ECO:0000313" key="2">
    <source>
        <dbReference type="EMBL" id="HIX75609.1"/>
    </source>
</evidence>
<feature type="coiled-coil region" evidence="1">
    <location>
        <begin position="45"/>
        <end position="72"/>
    </location>
</feature>
<organism evidence="2 3">
    <name type="scientific">Candidatus Parabacteroides intestinipullorum</name>
    <dbReference type="NCBI Taxonomy" id="2838723"/>
    <lineage>
        <taxon>Bacteria</taxon>
        <taxon>Pseudomonadati</taxon>
        <taxon>Bacteroidota</taxon>
        <taxon>Bacteroidia</taxon>
        <taxon>Bacteroidales</taxon>
        <taxon>Tannerellaceae</taxon>
        <taxon>Parabacteroides</taxon>
    </lineage>
</organism>
<evidence type="ECO:0000256" key="1">
    <source>
        <dbReference type="SAM" id="Coils"/>
    </source>
</evidence>
<proteinExistence type="predicted"/>
<sequence>MRQNIFNTRQRAEEIIKEAVAIWQRGFNSEQLEGIEQDPVFSLFMTALAYQANEIDNEVEQLQEEILDELTRLLIPYEKIHPLPATALVEVQLDDRIPELPLDQRNGFILPDTSYGFIPLLKTRVINGEVQSVVRVDNRRWKVSLKLKGAIKQLSGMTFLIGNPHFQDLKLYANGVMLPLIKPWDYTDLPLNECFSLNNMIYNKSLTYQASNSWFDLFAQQNARLFYIDSHKGSDRPFDRLELTFEFIGIDDQFTFDKEQLSLNATILANVAQRSVTLSAAAPIARLSSEGNKQQFLHLIAPDDNQLYPEVPVEIRRVATDRFNAERLTRLASTLVSRFSSDYYAFQKIEVLREGKFMEQFYTLLKKISDGLSKSSSELTSSLYLLLKNDRGFHPKEVSLQVNYLTTDGSSVNSDLNAKSNFAPLANTYIQSVRQLANPMPGYDEIQSENAQDNLARYYMITNDRIVTPADVKILCYNELERRFGITSEMIAGIKVKQAQKAERHHYGFETQVYISLTENAYIKRNFTDKIPMTELILQKMIEVRSTNVFPVVVNIEVVQSDPSKSA</sequence>
<reference evidence="2" key="1">
    <citation type="journal article" date="2021" name="PeerJ">
        <title>Extensive microbial diversity within the chicken gut microbiome revealed by metagenomics and culture.</title>
        <authorList>
            <person name="Gilroy R."/>
            <person name="Ravi A."/>
            <person name="Getino M."/>
            <person name="Pursley I."/>
            <person name="Horton D.L."/>
            <person name="Alikhan N.F."/>
            <person name="Baker D."/>
            <person name="Gharbi K."/>
            <person name="Hall N."/>
            <person name="Watson M."/>
            <person name="Adriaenssens E.M."/>
            <person name="Foster-Nyarko E."/>
            <person name="Jarju S."/>
            <person name="Secka A."/>
            <person name="Antonio M."/>
            <person name="Oren A."/>
            <person name="Chaudhuri R.R."/>
            <person name="La Ragione R."/>
            <person name="Hildebrand F."/>
            <person name="Pallen M.J."/>
        </authorList>
    </citation>
    <scope>NUCLEOTIDE SEQUENCE</scope>
    <source>
        <strain evidence="2">ChiGjej6B6-14162</strain>
    </source>
</reference>
<dbReference type="Proteomes" id="UP000886740">
    <property type="component" value="Unassembled WGS sequence"/>
</dbReference>
<keyword evidence="1" id="KW-0175">Coiled coil</keyword>
<dbReference type="AlphaFoldDB" id="A0A9D1X9W8"/>
<gene>
    <name evidence="2" type="ORF">H9977_11345</name>
</gene>
<accession>A0A9D1X9W8</accession>